<proteinExistence type="predicted"/>
<dbReference type="Pfam" id="PF25512">
    <property type="entry name" value="zf-CCCH_AtC3H23"/>
    <property type="match status" value="1"/>
</dbReference>
<sequence length="179" mass="19436">MYGYKIKVCPRKEPHDWVFCPFAHSGERAVRRDPRAFFYSSDTCPDYQPSKGDMMSNGGVCAATTAALRLAAPADLLVHSADSLGGSDLSGSPEQLFFGDECSAAAQQLLKAMPQQIPLGISPQMQPAAWDYGNLGPVLQDHEPPQMNVNELLQLMADLSVQPDHQLSLGPTTTACNYH</sequence>
<accession>A0AAW1QMU4</accession>
<comment type="caution">
    <text evidence="6">The sequence shown here is derived from an EMBL/GenBank/DDBJ whole genome shotgun (WGS) entry which is preliminary data.</text>
</comment>
<keyword evidence="1" id="KW-0479">Metal-binding</keyword>
<dbReference type="EMBL" id="JALJOS010000030">
    <property type="protein sequence ID" value="KAK9822758.1"/>
    <property type="molecule type" value="Genomic_DNA"/>
</dbReference>
<keyword evidence="3" id="KW-0862">Zinc</keyword>
<dbReference type="GO" id="GO:0008270">
    <property type="term" value="F:zinc ion binding"/>
    <property type="evidence" value="ECO:0007669"/>
    <property type="project" value="UniProtKB-KW"/>
</dbReference>
<dbReference type="PANTHER" id="PTHR14493">
    <property type="entry name" value="UNKEMPT FAMILY MEMBER"/>
    <property type="match status" value="1"/>
</dbReference>
<evidence type="ECO:0000256" key="4">
    <source>
        <dbReference type="ARBA" id="ARBA00023125"/>
    </source>
</evidence>
<dbReference type="AlphaFoldDB" id="A0AAW1QMU4"/>
<evidence type="ECO:0000256" key="2">
    <source>
        <dbReference type="ARBA" id="ARBA00022771"/>
    </source>
</evidence>
<name>A0AAW1QMU4_9CHLO</name>
<gene>
    <name evidence="6" type="ORF">WJX74_005332</name>
</gene>
<evidence type="ECO:0000256" key="1">
    <source>
        <dbReference type="ARBA" id="ARBA00022723"/>
    </source>
</evidence>
<dbReference type="Proteomes" id="UP001438707">
    <property type="component" value="Unassembled WGS sequence"/>
</dbReference>
<organism evidence="6 7">
    <name type="scientific">Apatococcus lobatus</name>
    <dbReference type="NCBI Taxonomy" id="904363"/>
    <lineage>
        <taxon>Eukaryota</taxon>
        <taxon>Viridiplantae</taxon>
        <taxon>Chlorophyta</taxon>
        <taxon>core chlorophytes</taxon>
        <taxon>Trebouxiophyceae</taxon>
        <taxon>Chlorellales</taxon>
        <taxon>Chlorellaceae</taxon>
        <taxon>Apatococcus</taxon>
    </lineage>
</organism>
<evidence type="ECO:0000313" key="7">
    <source>
        <dbReference type="Proteomes" id="UP001438707"/>
    </source>
</evidence>
<dbReference type="InterPro" id="IPR057444">
    <property type="entry name" value="Znf-CCCH_AtC3H23-like"/>
</dbReference>
<evidence type="ECO:0000259" key="5">
    <source>
        <dbReference type="Pfam" id="PF25512"/>
    </source>
</evidence>
<evidence type="ECO:0000256" key="3">
    <source>
        <dbReference type="ARBA" id="ARBA00022833"/>
    </source>
</evidence>
<keyword evidence="2" id="KW-0863">Zinc-finger</keyword>
<evidence type="ECO:0000313" key="6">
    <source>
        <dbReference type="EMBL" id="KAK9822758.1"/>
    </source>
</evidence>
<keyword evidence="7" id="KW-1185">Reference proteome</keyword>
<dbReference type="GO" id="GO:0003677">
    <property type="term" value="F:DNA binding"/>
    <property type="evidence" value="ECO:0007669"/>
    <property type="project" value="UniProtKB-KW"/>
</dbReference>
<reference evidence="6 7" key="1">
    <citation type="journal article" date="2024" name="Nat. Commun.">
        <title>Phylogenomics reveals the evolutionary origins of lichenization in chlorophyte algae.</title>
        <authorList>
            <person name="Puginier C."/>
            <person name="Libourel C."/>
            <person name="Otte J."/>
            <person name="Skaloud P."/>
            <person name="Haon M."/>
            <person name="Grisel S."/>
            <person name="Petersen M."/>
            <person name="Berrin J.G."/>
            <person name="Delaux P.M."/>
            <person name="Dal Grande F."/>
            <person name="Keller J."/>
        </authorList>
    </citation>
    <scope>NUCLEOTIDE SEQUENCE [LARGE SCALE GENOMIC DNA]</scope>
    <source>
        <strain evidence="6 7">SAG 2145</strain>
    </source>
</reference>
<keyword evidence="4" id="KW-0238">DNA-binding</keyword>
<dbReference type="InterPro" id="IPR045234">
    <property type="entry name" value="Unkempt-like"/>
</dbReference>
<dbReference type="PANTHER" id="PTHR14493:SF155">
    <property type="entry name" value="ZINC FINGER CCCH DOMAIN-CONTAINING PROTEIN 20"/>
    <property type="match status" value="1"/>
</dbReference>
<protein>
    <recommendedName>
        <fullName evidence="5">AtC3H23-like CCCH zinc finger domain-containing protein</fullName>
    </recommendedName>
</protein>
<feature type="domain" description="AtC3H23-like CCCH zinc finger" evidence="5">
    <location>
        <begin position="1"/>
        <end position="31"/>
    </location>
</feature>